<protein>
    <submittedName>
        <fullName evidence="4">Response regulator</fullName>
    </submittedName>
</protein>
<gene>
    <name evidence="4" type="ORF">M3P05_14070</name>
</gene>
<dbReference type="Pfam" id="PF00072">
    <property type="entry name" value="Response_reg"/>
    <property type="match status" value="1"/>
</dbReference>
<dbReference type="RefSeq" id="WP_249700388.1">
    <property type="nucleotide sequence ID" value="NZ_JAMFLX010000019.1"/>
</dbReference>
<dbReference type="InterPro" id="IPR011006">
    <property type="entry name" value="CheY-like_superfamily"/>
</dbReference>
<dbReference type="SMART" id="SM00471">
    <property type="entry name" value="HDc"/>
    <property type="match status" value="1"/>
</dbReference>
<dbReference type="PROSITE" id="PS51832">
    <property type="entry name" value="HD_GYP"/>
    <property type="match status" value="1"/>
</dbReference>
<dbReference type="PROSITE" id="PS50110">
    <property type="entry name" value="RESPONSE_REGULATORY"/>
    <property type="match status" value="1"/>
</dbReference>
<feature type="domain" description="Response regulatory" evidence="2">
    <location>
        <begin position="26"/>
        <end position="142"/>
    </location>
</feature>
<organism evidence="4 5">
    <name type="scientific">Parendozoicomonas callyspongiae</name>
    <dbReference type="NCBI Taxonomy" id="2942213"/>
    <lineage>
        <taxon>Bacteria</taxon>
        <taxon>Pseudomonadati</taxon>
        <taxon>Pseudomonadota</taxon>
        <taxon>Gammaproteobacteria</taxon>
        <taxon>Oceanospirillales</taxon>
        <taxon>Endozoicomonadaceae</taxon>
        <taxon>Parendozoicomonas</taxon>
    </lineage>
</organism>
<name>A0ABT0PI36_9GAMM</name>
<sequence>MKISQLVSGELQEEVSPFVSQDESQVVLVVDDTPENIDVLREVLQPDYRVKAALNGLRALKIARSSPRPSLILLDIMMPGMDGYEVCRQLKADARTSDIPVIFVSAMTSDQNESLGLSLGAVDYIAKPVRPEIVRARVNTHLALHDQTRCLEQLVAQRTRELRESRLQVINCLGRAAEFKDNETGLHVTRMSLYVRLLAQALNEPPAWVELLHLAAPMHDIGKIGIPDGILLKPGKLAPEEWELMKRHTEFGGNIIGEHDSELMRLAKEVALNHHEKWDGTGYPKGLEGEDIPLSARVVAIADVFDALTSERSYKKAWPVEDTVSWMDEQCGAHFDPKLIEVFHQVLPEILKVREQYAED</sequence>
<feature type="domain" description="HD-GYP" evidence="3">
    <location>
        <begin position="162"/>
        <end position="359"/>
    </location>
</feature>
<reference evidence="4 5" key="1">
    <citation type="submission" date="2022-05" db="EMBL/GenBank/DDBJ databases">
        <authorList>
            <person name="Park J.-S."/>
        </authorList>
    </citation>
    <scope>NUCLEOTIDE SEQUENCE [LARGE SCALE GENOMIC DNA]</scope>
    <source>
        <strain evidence="4 5">2012CJ34-2</strain>
    </source>
</reference>
<keyword evidence="1" id="KW-0597">Phosphoprotein</keyword>
<evidence type="ECO:0000259" key="2">
    <source>
        <dbReference type="PROSITE" id="PS50110"/>
    </source>
</evidence>
<dbReference type="SMART" id="SM00448">
    <property type="entry name" value="REC"/>
    <property type="match status" value="1"/>
</dbReference>
<dbReference type="InterPro" id="IPR001789">
    <property type="entry name" value="Sig_transdc_resp-reg_receiver"/>
</dbReference>
<evidence type="ECO:0000259" key="3">
    <source>
        <dbReference type="PROSITE" id="PS51832"/>
    </source>
</evidence>
<dbReference type="CDD" id="cd19920">
    <property type="entry name" value="REC_PA4781-like"/>
    <property type="match status" value="1"/>
</dbReference>
<dbReference type="EMBL" id="JAMFLX010000019">
    <property type="protein sequence ID" value="MCL6271054.1"/>
    <property type="molecule type" value="Genomic_DNA"/>
</dbReference>
<dbReference type="Proteomes" id="UP001203338">
    <property type="component" value="Unassembled WGS sequence"/>
</dbReference>
<accession>A0ABT0PI36</accession>
<dbReference type="PANTHER" id="PTHR45228">
    <property type="entry name" value="CYCLIC DI-GMP PHOSPHODIESTERASE TM_0186-RELATED"/>
    <property type="match status" value="1"/>
</dbReference>
<dbReference type="Pfam" id="PF13487">
    <property type="entry name" value="HD_5"/>
    <property type="match status" value="1"/>
</dbReference>
<evidence type="ECO:0000313" key="5">
    <source>
        <dbReference type="Proteomes" id="UP001203338"/>
    </source>
</evidence>
<keyword evidence="5" id="KW-1185">Reference proteome</keyword>
<dbReference type="InterPro" id="IPR003607">
    <property type="entry name" value="HD/PDEase_dom"/>
</dbReference>
<proteinExistence type="predicted"/>
<dbReference type="CDD" id="cd00077">
    <property type="entry name" value="HDc"/>
    <property type="match status" value="1"/>
</dbReference>
<dbReference type="InterPro" id="IPR037522">
    <property type="entry name" value="HD_GYP_dom"/>
</dbReference>
<evidence type="ECO:0000256" key="1">
    <source>
        <dbReference type="PROSITE-ProRule" id="PRU00169"/>
    </source>
</evidence>
<dbReference type="Gene3D" id="3.40.50.2300">
    <property type="match status" value="1"/>
</dbReference>
<feature type="modified residue" description="4-aspartylphosphate" evidence="1">
    <location>
        <position position="75"/>
    </location>
</feature>
<dbReference type="SUPFAM" id="SSF52172">
    <property type="entry name" value="CheY-like"/>
    <property type="match status" value="1"/>
</dbReference>
<dbReference type="SUPFAM" id="SSF109604">
    <property type="entry name" value="HD-domain/PDEase-like"/>
    <property type="match status" value="1"/>
</dbReference>
<comment type="caution">
    <text evidence="4">The sequence shown here is derived from an EMBL/GenBank/DDBJ whole genome shotgun (WGS) entry which is preliminary data.</text>
</comment>
<dbReference type="Gene3D" id="1.10.3210.10">
    <property type="entry name" value="Hypothetical protein af1432"/>
    <property type="match status" value="1"/>
</dbReference>
<evidence type="ECO:0000313" key="4">
    <source>
        <dbReference type="EMBL" id="MCL6271054.1"/>
    </source>
</evidence>
<dbReference type="PANTHER" id="PTHR45228:SF5">
    <property type="entry name" value="CYCLIC DI-GMP PHOSPHODIESTERASE VC_1348-RELATED"/>
    <property type="match status" value="1"/>
</dbReference>
<dbReference type="InterPro" id="IPR052020">
    <property type="entry name" value="Cyclic_di-GMP/3'3'-cGAMP_PDE"/>
</dbReference>